<dbReference type="PANTHER" id="PTHR32039">
    <property type="entry name" value="MAGNESIUM-CHELATASE SUBUNIT CHLI"/>
    <property type="match status" value="1"/>
</dbReference>
<evidence type="ECO:0000313" key="13">
    <source>
        <dbReference type="Proteomes" id="UP001633002"/>
    </source>
</evidence>
<evidence type="ECO:0000256" key="6">
    <source>
        <dbReference type="ARBA" id="ARBA00022840"/>
    </source>
</evidence>
<dbReference type="InterPro" id="IPR027417">
    <property type="entry name" value="P-loop_NTPase"/>
</dbReference>
<keyword evidence="6 10" id="KW-0067">ATP-binding</keyword>
<organism evidence="12 13">
    <name type="scientific">Riccia sorocarpa</name>
    <dbReference type="NCBI Taxonomy" id="122646"/>
    <lineage>
        <taxon>Eukaryota</taxon>
        <taxon>Viridiplantae</taxon>
        <taxon>Streptophyta</taxon>
        <taxon>Embryophyta</taxon>
        <taxon>Marchantiophyta</taxon>
        <taxon>Marchantiopsida</taxon>
        <taxon>Marchantiidae</taxon>
        <taxon>Marchantiales</taxon>
        <taxon>Ricciaceae</taxon>
        <taxon>Riccia</taxon>
    </lineage>
</organism>
<comment type="function">
    <text evidence="10">Involved in chlorophyll biosynthesis. Catalyzes the insertion of magnesium ion into protoporphyrin IX to yield Mg-protoporphyrin IX.</text>
</comment>
<dbReference type="SMART" id="SM00382">
    <property type="entry name" value="AAA"/>
    <property type="match status" value="1"/>
</dbReference>
<keyword evidence="10" id="KW-0934">Plastid</keyword>
<evidence type="ECO:0000256" key="2">
    <source>
        <dbReference type="ARBA" id="ARBA00005799"/>
    </source>
</evidence>
<dbReference type="Gene3D" id="1.10.8.80">
    <property type="entry name" value="Magnesium chelatase subunit I, C-Terminal domain"/>
    <property type="match status" value="1"/>
</dbReference>
<evidence type="ECO:0000256" key="3">
    <source>
        <dbReference type="ARBA" id="ARBA00022531"/>
    </source>
</evidence>
<dbReference type="Pfam" id="PF17863">
    <property type="entry name" value="AAA_lid_2"/>
    <property type="match status" value="1"/>
</dbReference>
<dbReference type="InterPro" id="IPR011775">
    <property type="entry name" value="Mg_chelatase_ATPase-isu"/>
</dbReference>
<dbReference type="FunFam" id="1.10.8.80:FF:000001">
    <property type="entry name" value="Mg-protoporphyrin IX chelatase"/>
    <property type="match status" value="1"/>
</dbReference>
<evidence type="ECO:0000256" key="7">
    <source>
        <dbReference type="ARBA" id="ARBA00023171"/>
    </source>
</evidence>
<dbReference type="SUPFAM" id="SSF52540">
    <property type="entry name" value="P-loop containing nucleoside triphosphate hydrolases"/>
    <property type="match status" value="1"/>
</dbReference>
<feature type="domain" description="AAA+ ATPase" evidence="11">
    <location>
        <begin position="114"/>
        <end position="297"/>
    </location>
</feature>
<evidence type="ECO:0000256" key="5">
    <source>
        <dbReference type="ARBA" id="ARBA00022741"/>
    </source>
</evidence>
<evidence type="ECO:0000256" key="4">
    <source>
        <dbReference type="ARBA" id="ARBA00022598"/>
    </source>
</evidence>
<comment type="catalytic activity">
    <reaction evidence="9 10">
        <text>protoporphyrin IX + Mg(2+) + ATP + H2O = Mg-protoporphyrin IX + ADP + phosphate + 3 H(+)</text>
        <dbReference type="Rhea" id="RHEA:13961"/>
        <dbReference type="ChEBI" id="CHEBI:15377"/>
        <dbReference type="ChEBI" id="CHEBI:15378"/>
        <dbReference type="ChEBI" id="CHEBI:18420"/>
        <dbReference type="ChEBI" id="CHEBI:30616"/>
        <dbReference type="ChEBI" id="CHEBI:43474"/>
        <dbReference type="ChEBI" id="CHEBI:57306"/>
        <dbReference type="ChEBI" id="CHEBI:60492"/>
        <dbReference type="ChEBI" id="CHEBI:456216"/>
        <dbReference type="EC" id="6.6.1.1"/>
    </reaction>
</comment>
<evidence type="ECO:0000259" key="11">
    <source>
        <dbReference type="SMART" id="SM00382"/>
    </source>
</evidence>
<comment type="pathway">
    <text evidence="1 10">Porphyrin-containing compound metabolism; chlorophyll biosynthesis.</text>
</comment>
<dbReference type="Gene3D" id="3.40.50.300">
    <property type="entry name" value="P-loop containing nucleotide triphosphate hydrolases"/>
    <property type="match status" value="1"/>
</dbReference>
<dbReference type="InterPro" id="IPR041628">
    <property type="entry name" value="ChlI/MoxR_AAA_lid"/>
</dbReference>
<proteinExistence type="inferred from homology"/>
<dbReference type="InterPro" id="IPR000523">
    <property type="entry name" value="Mg_chelatse_chII-like_cat_dom"/>
</dbReference>
<dbReference type="GO" id="GO:0016851">
    <property type="term" value="F:magnesium chelatase activity"/>
    <property type="evidence" value="ECO:0007669"/>
    <property type="project" value="UniProtKB-UniRule"/>
</dbReference>
<dbReference type="InterPro" id="IPR045006">
    <property type="entry name" value="CHLI-like"/>
</dbReference>
<dbReference type="GO" id="GO:0005524">
    <property type="term" value="F:ATP binding"/>
    <property type="evidence" value="ECO:0007669"/>
    <property type="project" value="UniProtKB-UniRule"/>
</dbReference>
<dbReference type="GO" id="GO:0016887">
    <property type="term" value="F:ATP hydrolysis activity"/>
    <property type="evidence" value="ECO:0007669"/>
    <property type="project" value="UniProtKB-ARBA"/>
</dbReference>
<comment type="caution">
    <text evidence="12">The sequence shown here is derived from an EMBL/GenBank/DDBJ whole genome shotgun (WGS) entry which is preliminary data.</text>
</comment>
<keyword evidence="10" id="KW-0150">Chloroplast</keyword>
<keyword evidence="7 10" id="KW-0149">Chlorophyll biosynthesis</keyword>
<dbReference type="EC" id="6.6.1.1" evidence="10"/>
<reference evidence="12 13" key="1">
    <citation type="submission" date="2024-09" db="EMBL/GenBank/DDBJ databases">
        <title>Chromosome-scale assembly of Riccia sorocarpa.</title>
        <authorList>
            <person name="Paukszto L."/>
        </authorList>
    </citation>
    <scope>NUCLEOTIDE SEQUENCE [LARGE SCALE GENOMIC DNA]</scope>
    <source>
        <strain evidence="12">LP-2024</strain>
        <tissue evidence="12">Aerial parts of the thallus</tissue>
    </source>
</reference>
<evidence type="ECO:0000256" key="1">
    <source>
        <dbReference type="ARBA" id="ARBA00005173"/>
    </source>
</evidence>
<dbReference type="Pfam" id="PF01078">
    <property type="entry name" value="Mg_chelatase"/>
    <property type="match status" value="1"/>
</dbReference>
<evidence type="ECO:0000313" key="12">
    <source>
        <dbReference type="EMBL" id="KAL3692776.1"/>
    </source>
</evidence>
<comment type="subunit">
    <text evidence="10">The magnesium chelatase complex is a heterotrimer consisting of subunits CHLI, CHLD, AND CHLH.</text>
</comment>
<evidence type="ECO:0000256" key="9">
    <source>
        <dbReference type="ARBA" id="ARBA00048693"/>
    </source>
</evidence>
<dbReference type="PANTHER" id="PTHR32039:SF9">
    <property type="entry name" value="MAGNESIUM-CHELATASE SUBUNIT CHLI-2, CHLOROPLASTIC"/>
    <property type="match status" value="1"/>
</dbReference>
<comment type="activity regulation">
    <text evidence="10">Redox regulation; active in reducing conditions, inactive in oxidizing conditions.</text>
</comment>
<keyword evidence="3 10" id="KW-0602">Photosynthesis</keyword>
<comment type="subcellular location">
    <subcellularLocation>
        <location evidence="10">Plastid</location>
        <location evidence="10">Chloroplast</location>
    </subcellularLocation>
</comment>
<dbReference type="GO" id="GO:0010007">
    <property type="term" value="C:magnesium chelatase complex"/>
    <property type="evidence" value="ECO:0007669"/>
    <property type="project" value="UniProtKB-ARBA"/>
</dbReference>
<dbReference type="GO" id="GO:0015979">
    <property type="term" value="P:photosynthesis"/>
    <property type="evidence" value="ECO:0007669"/>
    <property type="project" value="UniProtKB-UniRule"/>
</dbReference>
<evidence type="ECO:0000256" key="10">
    <source>
        <dbReference type="RuleBase" id="RU362087"/>
    </source>
</evidence>
<protein>
    <recommendedName>
        <fullName evidence="10">Mg-protoporphyrin IX chelatase</fullName>
        <ecNumber evidence="10">6.6.1.1</ecNumber>
    </recommendedName>
</protein>
<dbReference type="EMBL" id="JBJQOH010000003">
    <property type="protein sequence ID" value="KAL3692776.1"/>
    <property type="molecule type" value="Genomic_DNA"/>
</dbReference>
<dbReference type="NCBIfam" id="TIGR02030">
    <property type="entry name" value="BchI-ChlI"/>
    <property type="match status" value="1"/>
</dbReference>
<keyword evidence="5 10" id="KW-0547">Nucleotide-binding</keyword>
<accession>A0ABD3HPB2</accession>
<dbReference type="AlphaFoldDB" id="A0ABD3HPB2"/>
<dbReference type="FunFam" id="3.40.50.300:FF:000601">
    <property type="entry name" value="Mg-protoporphyrin IX chelatase"/>
    <property type="match status" value="1"/>
</dbReference>
<dbReference type="CDD" id="cd00009">
    <property type="entry name" value="AAA"/>
    <property type="match status" value="1"/>
</dbReference>
<gene>
    <name evidence="12" type="ORF">R1sor_006427</name>
</gene>
<keyword evidence="13" id="KW-1185">Reference proteome</keyword>
<keyword evidence="4 10" id="KW-0436">Ligase</keyword>
<dbReference type="Proteomes" id="UP001633002">
    <property type="component" value="Unassembled WGS sequence"/>
</dbReference>
<sequence>MATVGAAVAPAAVAAVSSSFAEQKSESKTPRNVGLTAPKGFLTGCKLQCKSVLNQRFSKRISRIAVTNVATAEPQTQTVKSARKDDARPVFPFTAIVGQDEMKLCLVLNVIDPKIGGVMIMGDRGTGKSTTVRALVDLLPEIKVVEGDPFNSDPEDPELMSEDVRKKVSAGNLDLPVIYTKITMVDLPLGATEDRVCGTIDIEKALTEGVKAFEPGLLAKANRGILYVDEVNLLDDHLVDVLLDSAASGWNTVEREGISISHPARFILIGSGNPEEGELRPQLLDRFGMHAQVKTVRDAELRVKIVEERGKFDQNPKAFRESYKESQEKLRQQIFDARSRLKSVTVPYDLRVKISQVCSELDVDGLRGDIVTTRAAKALAALKGRDEVTPKDILTVIPNCLRHRLRKDPLEDIDSGLQVVEKFSAVFGFAQKAA</sequence>
<comment type="subunit">
    <text evidence="8">The magnesium chelatase complex is a heterotrimer consisting of subunits CHLI, CHLD and CHLH.</text>
</comment>
<dbReference type="InterPro" id="IPR003593">
    <property type="entry name" value="AAA+_ATPase"/>
</dbReference>
<name>A0ABD3HPB2_9MARC</name>
<comment type="similarity">
    <text evidence="2 10">Belongs to the Mg-chelatase subunits D/I family.</text>
</comment>
<dbReference type="GO" id="GO:0015995">
    <property type="term" value="P:chlorophyll biosynthetic process"/>
    <property type="evidence" value="ECO:0007669"/>
    <property type="project" value="UniProtKB-KW"/>
</dbReference>
<evidence type="ECO:0000256" key="8">
    <source>
        <dbReference type="ARBA" id="ARBA00038576"/>
    </source>
</evidence>